<evidence type="ECO:0000256" key="1">
    <source>
        <dbReference type="ARBA" id="ARBA00009437"/>
    </source>
</evidence>
<feature type="domain" description="HTH lysR-type" evidence="5">
    <location>
        <begin position="9"/>
        <end position="66"/>
    </location>
</feature>
<keyword evidence="2" id="KW-0805">Transcription regulation</keyword>
<dbReference type="Proteomes" id="UP000307956">
    <property type="component" value="Unassembled WGS sequence"/>
</dbReference>
<keyword evidence="3" id="KW-0238">DNA-binding</keyword>
<dbReference type="InterPro" id="IPR036390">
    <property type="entry name" value="WH_DNA-bd_sf"/>
</dbReference>
<gene>
    <name evidence="6" type="ORF">E6O51_08210</name>
</gene>
<dbReference type="RefSeq" id="WP_136384492.1">
    <property type="nucleotide sequence ID" value="NZ_SSOD01000005.1"/>
</dbReference>
<protein>
    <submittedName>
        <fullName evidence="6">LysR family transcriptional regulator</fullName>
    </submittedName>
</protein>
<dbReference type="EMBL" id="SSOD01000005">
    <property type="protein sequence ID" value="THF62129.1"/>
    <property type="molecule type" value="Genomic_DNA"/>
</dbReference>
<dbReference type="Pfam" id="PF03466">
    <property type="entry name" value="LysR_substrate"/>
    <property type="match status" value="1"/>
</dbReference>
<evidence type="ECO:0000259" key="5">
    <source>
        <dbReference type="PROSITE" id="PS50931"/>
    </source>
</evidence>
<dbReference type="InterPro" id="IPR005119">
    <property type="entry name" value="LysR_subst-bd"/>
</dbReference>
<evidence type="ECO:0000313" key="7">
    <source>
        <dbReference type="Proteomes" id="UP000307956"/>
    </source>
</evidence>
<evidence type="ECO:0000256" key="2">
    <source>
        <dbReference type="ARBA" id="ARBA00023015"/>
    </source>
</evidence>
<keyword evidence="4" id="KW-0804">Transcription</keyword>
<evidence type="ECO:0000256" key="3">
    <source>
        <dbReference type="ARBA" id="ARBA00023125"/>
    </source>
</evidence>
<accession>A0A4S4AQT4</accession>
<dbReference type="Pfam" id="PF00126">
    <property type="entry name" value="HTH_1"/>
    <property type="match status" value="1"/>
</dbReference>
<dbReference type="PRINTS" id="PR00039">
    <property type="entry name" value="HTHLYSR"/>
</dbReference>
<comment type="caution">
    <text evidence="6">The sequence shown here is derived from an EMBL/GenBank/DDBJ whole genome shotgun (WGS) entry which is preliminary data.</text>
</comment>
<dbReference type="GO" id="GO:0003700">
    <property type="term" value="F:DNA-binding transcription factor activity"/>
    <property type="evidence" value="ECO:0007669"/>
    <property type="project" value="InterPro"/>
</dbReference>
<dbReference type="SUPFAM" id="SSF46785">
    <property type="entry name" value="Winged helix' DNA-binding domain"/>
    <property type="match status" value="1"/>
</dbReference>
<dbReference type="Gene3D" id="3.40.190.10">
    <property type="entry name" value="Periplasmic binding protein-like II"/>
    <property type="match status" value="2"/>
</dbReference>
<dbReference type="GO" id="GO:0006351">
    <property type="term" value="P:DNA-templated transcription"/>
    <property type="evidence" value="ECO:0007669"/>
    <property type="project" value="TreeGrafter"/>
</dbReference>
<dbReference type="SUPFAM" id="SSF53850">
    <property type="entry name" value="Periplasmic binding protein-like II"/>
    <property type="match status" value="1"/>
</dbReference>
<dbReference type="PANTHER" id="PTHR30537">
    <property type="entry name" value="HTH-TYPE TRANSCRIPTIONAL REGULATOR"/>
    <property type="match status" value="1"/>
</dbReference>
<reference evidence="6 7" key="1">
    <citation type="submission" date="2019-04" db="EMBL/GenBank/DDBJ databases">
        <title>Azoarcus rhizosphaerae sp. nov. isolated from rhizosphere of Ficus religiosa.</title>
        <authorList>
            <person name="Lin S.-Y."/>
            <person name="Hameed A."/>
            <person name="Hsu Y.-H."/>
            <person name="Young C.-C."/>
        </authorList>
    </citation>
    <scope>NUCLEOTIDE SEQUENCE [LARGE SCALE GENOMIC DNA]</scope>
    <source>
        <strain evidence="6 7">CC-YHH848</strain>
    </source>
</reference>
<dbReference type="InterPro" id="IPR058163">
    <property type="entry name" value="LysR-type_TF_proteobact-type"/>
</dbReference>
<dbReference type="Gene3D" id="1.10.10.10">
    <property type="entry name" value="Winged helix-like DNA-binding domain superfamily/Winged helix DNA-binding domain"/>
    <property type="match status" value="1"/>
</dbReference>
<dbReference type="InterPro" id="IPR036388">
    <property type="entry name" value="WH-like_DNA-bd_sf"/>
</dbReference>
<dbReference type="GO" id="GO:0043565">
    <property type="term" value="F:sequence-specific DNA binding"/>
    <property type="evidence" value="ECO:0007669"/>
    <property type="project" value="TreeGrafter"/>
</dbReference>
<sequence length="307" mass="33931">MPSLRKRLPPPNSIVTFESAARHGSFTSASEELRVTQAAVSRQIRRIEDYIGQALFKPAGRGRVLTPAGRELFEAVSIGLGHIAGAVSRIQEKSARSCVTIATPLSFANLWLIPRIASFRRAYPDIEIRFVTTDGDLDPAGAGLPLAVRYGDGKWPHLAVTPFLELEVFPVCTAGYLKECGRLESVDDLLGKTLLDRETENAFAIRWSTWLEAMGAAPEQSPRRLYFNSYETVIRAVLTGQGVALGVDVLLEEHLGQSMLVAPLDCRLRWPQAYYLVSPHGAELTREMCIFADWLLSEARAARSARH</sequence>
<name>A0A4S4AQT4_9RHOO</name>
<evidence type="ECO:0000256" key="4">
    <source>
        <dbReference type="ARBA" id="ARBA00023163"/>
    </source>
</evidence>
<evidence type="ECO:0000313" key="6">
    <source>
        <dbReference type="EMBL" id="THF62129.1"/>
    </source>
</evidence>
<keyword evidence="7" id="KW-1185">Reference proteome</keyword>
<dbReference type="OrthoDB" id="9178397at2"/>
<dbReference type="InterPro" id="IPR000847">
    <property type="entry name" value="LysR_HTH_N"/>
</dbReference>
<organism evidence="6 7">
    <name type="scientific">Pseudothauera rhizosphaerae</name>
    <dbReference type="NCBI Taxonomy" id="2565932"/>
    <lineage>
        <taxon>Bacteria</taxon>
        <taxon>Pseudomonadati</taxon>
        <taxon>Pseudomonadota</taxon>
        <taxon>Betaproteobacteria</taxon>
        <taxon>Rhodocyclales</taxon>
        <taxon>Zoogloeaceae</taxon>
        <taxon>Pseudothauera</taxon>
    </lineage>
</organism>
<proteinExistence type="inferred from homology"/>
<dbReference type="PANTHER" id="PTHR30537:SF74">
    <property type="entry name" value="HTH-TYPE TRANSCRIPTIONAL REGULATOR TRPI"/>
    <property type="match status" value="1"/>
</dbReference>
<comment type="similarity">
    <text evidence="1">Belongs to the LysR transcriptional regulatory family.</text>
</comment>
<dbReference type="CDD" id="cd08432">
    <property type="entry name" value="PBP2_GcdR_TrpI_HvrB_AmpR_like"/>
    <property type="match status" value="1"/>
</dbReference>
<dbReference type="AlphaFoldDB" id="A0A4S4AQT4"/>
<dbReference type="PROSITE" id="PS50931">
    <property type="entry name" value="HTH_LYSR"/>
    <property type="match status" value="1"/>
</dbReference>